<reference evidence="1" key="1">
    <citation type="journal article" date="2014" name="Int. J. Syst. Evol. Microbiol.">
        <title>Complete genome sequence of Corynebacterium casei LMG S-19264T (=DSM 44701T), isolated from a smear-ripened cheese.</title>
        <authorList>
            <consortium name="US DOE Joint Genome Institute (JGI-PGF)"/>
            <person name="Walter F."/>
            <person name="Albersmeier A."/>
            <person name="Kalinowski J."/>
            <person name="Ruckert C."/>
        </authorList>
    </citation>
    <scope>NUCLEOTIDE SEQUENCE</scope>
    <source>
        <strain evidence="1">NBRC 110071</strain>
    </source>
</reference>
<sequence>MEHLQVIYICETPSESDIEEQAFLLPIPSPIDQLNIARAIISGDIEIAVIYSRKSEIQYKYLETNKHESIRISGYKSYGSLKFDQQVKDVIKQNDAVLALADESIFNESTQRALMLNTYRERRPVFGPNESFVVSGSIATLCITEEDIAKSAIRLIKSFEETEYLPGIYFPISPKIVTNNTAAKTFSLKLPDDEIIGKKILQASLGDKVNEF</sequence>
<protein>
    <recommendedName>
        <fullName evidence="3">ABC transporter substrate-binding protein</fullName>
    </recommendedName>
</protein>
<organism evidence="1 2">
    <name type="scientific">Litoribrevibacter albus</name>
    <dbReference type="NCBI Taxonomy" id="1473156"/>
    <lineage>
        <taxon>Bacteria</taxon>
        <taxon>Pseudomonadati</taxon>
        <taxon>Pseudomonadota</taxon>
        <taxon>Gammaproteobacteria</taxon>
        <taxon>Oceanospirillales</taxon>
        <taxon>Oceanospirillaceae</taxon>
        <taxon>Litoribrevibacter</taxon>
    </lineage>
</organism>
<comment type="caution">
    <text evidence="1">The sequence shown here is derived from an EMBL/GenBank/DDBJ whole genome shotgun (WGS) entry which is preliminary data.</text>
</comment>
<evidence type="ECO:0008006" key="3">
    <source>
        <dbReference type="Google" id="ProtNLM"/>
    </source>
</evidence>
<keyword evidence="2" id="KW-1185">Reference proteome</keyword>
<evidence type="ECO:0000313" key="2">
    <source>
        <dbReference type="Proteomes" id="UP001161389"/>
    </source>
</evidence>
<dbReference type="Proteomes" id="UP001161389">
    <property type="component" value="Unassembled WGS sequence"/>
</dbReference>
<dbReference type="Gene3D" id="3.40.50.2300">
    <property type="match status" value="1"/>
</dbReference>
<name>A0AA37W6A5_9GAMM</name>
<accession>A0AA37W6A5</accession>
<gene>
    <name evidence="1" type="ORF">GCM10007876_23210</name>
</gene>
<dbReference type="AlphaFoldDB" id="A0AA37W6A5"/>
<evidence type="ECO:0000313" key="1">
    <source>
        <dbReference type="EMBL" id="GLQ31842.1"/>
    </source>
</evidence>
<proteinExistence type="predicted"/>
<dbReference type="EMBL" id="BSNM01000014">
    <property type="protein sequence ID" value="GLQ31842.1"/>
    <property type="molecule type" value="Genomic_DNA"/>
</dbReference>
<reference evidence="1" key="2">
    <citation type="submission" date="2023-01" db="EMBL/GenBank/DDBJ databases">
        <title>Draft genome sequence of Litoribrevibacter albus strain NBRC 110071.</title>
        <authorList>
            <person name="Sun Q."/>
            <person name="Mori K."/>
        </authorList>
    </citation>
    <scope>NUCLEOTIDE SEQUENCE</scope>
    <source>
        <strain evidence="1">NBRC 110071</strain>
    </source>
</reference>